<dbReference type="Proteomes" id="UP000663193">
    <property type="component" value="Chromosome 7"/>
</dbReference>
<dbReference type="AlphaFoldDB" id="A0A7U2F2W5"/>
<keyword evidence="2" id="KW-1185">Reference proteome</keyword>
<reference evidence="2" key="1">
    <citation type="journal article" date="2021" name="BMC Genomics">
        <title>Chromosome-level genome assembly and manually-curated proteome of model necrotroph Parastagonospora nodorum Sn15 reveals a genome-wide trove of candidate effector homologs, and redundancy of virulence-related functions within an accessory chromosome.</title>
        <authorList>
            <person name="Bertazzoni S."/>
            <person name="Jones D.A.B."/>
            <person name="Phan H.T."/>
            <person name="Tan K.-C."/>
            <person name="Hane J.K."/>
        </authorList>
    </citation>
    <scope>NUCLEOTIDE SEQUENCE [LARGE SCALE GENOMIC DNA]</scope>
    <source>
        <strain evidence="2">SN15 / ATCC MYA-4574 / FGSC 10173)</strain>
    </source>
</reference>
<dbReference type="EMBL" id="CP069029">
    <property type="protein sequence ID" value="QRC97734.1"/>
    <property type="molecule type" value="Genomic_DNA"/>
</dbReference>
<name>A0A7U2F2W5_PHANO</name>
<proteinExistence type="predicted"/>
<gene>
    <name evidence="1" type="ORF">JI435_410940</name>
</gene>
<sequence>MIDYVFFCLRFWAHRGRAKLSCALIGSCRCRVVLAHPDSVQVDINLSVNFSSNTAVI</sequence>
<evidence type="ECO:0000313" key="1">
    <source>
        <dbReference type="EMBL" id="QRC97734.1"/>
    </source>
</evidence>
<evidence type="ECO:0000313" key="2">
    <source>
        <dbReference type="Proteomes" id="UP000663193"/>
    </source>
</evidence>
<dbReference type="VEuPathDB" id="FungiDB:JI435_410940"/>
<accession>A0A7U2F2W5</accession>
<protein>
    <submittedName>
        <fullName evidence="1">Uncharacterized protein</fullName>
    </submittedName>
</protein>
<organism evidence="1 2">
    <name type="scientific">Phaeosphaeria nodorum (strain SN15 / ATCC MYA-4574 / FGSC 10173)</name>
    <name type="common">Glume blotch fungus</name>
    <name type="synonym">Parastagonospora nodorum</name>
    <dbReference type="NCBI Taxonomy" id="321614"/>
    <lineage>
        <taxon>Eukaryota</taxon>
        <taxon>Fungi</taxon>
        <taxon>Dikarya</taxon>
        <taxon>Ascomycota</taxon>
        <taxon>Pezizomycotina</taxon>
        <taxon>Dothideomycetes</taxon>
        <taxon>Pleosporomycetidae</taxon>
        <taxon>Pleosporales</taxon>
        <taxon>Pleosporineae</taxon>
        <taxon>Phaeosphaeriaceae</taxon>
        <taxon>Parastagonospora</taxon>
    </lineage>
</organism>